<evidence type="ECO:0000313" key="2">
    <source>
        <dbReference type="Proteomes" id="UP000598146"/>
    </source>
</evidence>
<accession>A0A931CI62</accession>
<keyword evidence="2" id="KW-1185">Reference proteome</keyword>
<dbReference type="Proteomes" id="UP000598146">
    <property type="component" value="Unassembled WGS sequence"/>
</dbReference>
<protein>
    <submittedName>
        <fullName evidence="1">Uncharacterized protein</fullName>
    </submittedName>
</protein>
<dbReference type="RefSeq" id="WP_196419862.1">
    <property type="nucleotide sequence ID" value="NZ_JADQTO010000034.1"/>
</dbReference>
<name>A0A931CI62_9ACTN</name>
<proteinExistence type="predicted"/>
<comment type="caution">
    <text evidence="1">The sequence shown here is derived from an EMBL/GenBank/DDBJ whole genome shotgun (WGS) entry which is preliminary data.</text>
</comment>
<organism evidence="1 2">
    <name type="scientific">Actinoplanes aureus</name>
    <dbReference type="NCBI Taxonomy" id="2792083"/>
    <lineage>
        <taxon>Bacteria</taxon>
        <taxon>Bacillati</taxon>
        <taxon>Actinomycetota</taxon>
        <taxon>Actinomycetes</taxon>
        <taxon>Micromonosporales</taxon>
        <taxon>Micromonosporaceae</taxon>
        <taxon>Actinoplanes</taxon>
    </lineage>
</organism>
<evidence type="ECO:0000313" key="1">
    <source>
        <dbReference type="EMBL" id="MBG0568087.1"/>
    </source>
</evidence>
<reference evidence="1" key="1">
    <citation type="submission" date="2020-11" db="EMBL/GenBank/DDBJ databases">
        <title>Isolation and identification of active actinomycetes.</title>
        <authorList>
            <person name="Sun X."/>
        </authorList>
    </citation>
    <scope>NUCLEOTIDE SEQUENCE</scope>
    <source>
        <strain evidence="1">NEAU-A11</strain>
    </source>
</reference>
<dbReference type="EMBL" id="JADQTO010000034">
    <property type="protein sequence ID" value="MBG0568087.1"/>
    <property type="molecule type" value="Genomic_DNA"/>
</dbReference>
<sequence>MPRPRPLLSVRLIGPADVVTAQKTHLAGHLAAVFGDTVVCRTSTHPASHANEIRVYLTVSRREVPSQ</sequence>
<gene>
    <name evidence="1" type="ORF">I4J89_42320</name>
</gene>
<dbReference type="AlphaFoldDB" id="A0A931CI62"/>